<name>A0A2S3W3U2_9PROT</name>
<evidence type="ECO:0000313" key="2">
    <source>
        <dbReference type="Proteomes" id="UP000237344"/>
    </source>
</evidence>
<accession>A0A2S3W3U2</accession>
<dbReference type="RefSeq" id="WP_110094411.1">
    <property type="nucleotide sequence ID" value="NZ_NKUE01000013.1"/>
</dbReference>
<comment type="caution">
    <text evidence="1">The sequence shown here is derived from an EMBL/GenBank/DDBJ whole genome shotgun (WGS) entry which is preliminary data.</text>
</comment>
<dbReference type="PIRSF" id="PIRSF030771">
    <property type="entry name" value="UCP030771"/>
    <property type="match status" value="1"/>
</dbReference>
<evidence type="ECO:0008006" key="3">
    <source>
        <dbReference type="Google" id="ProtNLM"/>
    </source>
</evidence>
<sequence>MRNFIQPGRIITIPAPVDTASSDLVVIGSLVGVACGDAAAGSDLDIERNAVFGLPKNGTDTFAVGDSCYFDATNKLVTSTATGNTLVGTVVQDAAATDAVVSVLIR</sequence>
<dbReference type="Proteomes" id="UP000237344">
    <property type="component" value="Unassembled WGS sequence"/>
</dbReference>
<keyword evidence="2" id="KW-1185">Reference proteome</keyword>
<dbReference type="OrthoDB" id="5365964at2"/>
<gene>
    <name evidence="1" type="ORF">KMAL_07350</name>
</gene>
<evidence type="ECO:0000313" key="1">
    <source>
        <dbReference type="EMBL" id="POF63555.1"/>
    </source>
</evidence>
<protein>
    <recommendedName>
        <fullName evidence="3">DUF2190 family protein</fullName>
    </recommendedName>
</protein>
<dbReference type="Pfam" id="PF09956">
    <property type="entry name" value="Phage_cement_2"/>
    <property type="match status" value="1"/>
</dbReference>
<organism evidence="1 2">
    <name type="scientific">Novacetimonas maltaceti</name>
    <dbReference type="NCBI Taxonomy" id="1203393"/>
    <lineage>
        <taxon>Bacteria</taxon>
        <taxon>Pseudomonadati</taxon>
        <taxon>Pseudomonadota</taxon>
        <taxon>Alphaproteobacteria</taxon>
        <taxon>Acetobacterales</taxon>
        <taxon>Acetobacteraceae</taxon>
        <taxon>Novacetimonas</taxon>
    </lineage>
</organism>
<dbReference type="EMBL" id="POTC01000006">
    <property type="protein sequence ID" value="POF63555.1"/>
    <property type="molecule type" value="Genomic_DNA"/>
</dbReference>
<dbReference type="AlphaFoldDB" id="A0A2S3W3U2"/>
<dbReference type="PROSITE" id="PS51257">
    <property type="entry name" value="PROKAR_LIPOPROTEIN"/>
    <property type="match status" value="1"/>
</dbReference>
<reference evidence="1 2" key="1">
    <citation type="submission" date="2018-01" db="EMBL/GenBank/DDBJ databases">
        <title>Draft Genome Sequence of Komagataeibacter maltaceti LMG 1529, a Vinegar Producing Acetic Acid Bacterium Isolated from Malt Vinegar Brewery Acetifiers.</title>
        <authorList>
            <person name="Zhang Q."/>
            <person name="Hollensteiner J."/>
            <person name="Poehlein A."/>
            <person name="Daniel R."/>
        </authorList>
    </citation>
    <scope>NUCLEOTIDE SEQUENCE [LARGE SCALE GENOMIC DNA]</scope>
    <source>
        <strain evidence="1 2">LMG 1529</strain>
    </source>
</reference>
<proteinExistence type="predicted"/>
<dbReference type="InterPro" id="IPR011231">
    <property type="entry name" value="Phage_VT1-Sakai_H0018"/>
</dbReference>